<protein>
    <submittedName>
        <fullName evidence="6">Ig-like domain-containing protein</fullName>
    </submittedName>
</protein>
<dbReference type="Gene3D" id="2.60.40.1220">
    <property type="match status" value="1"/>
</dbReference>
<keyword evidence="2" id="KW-0378">Hydrolase</keyword>
<dbReference type="Pfam" id="PF13205">
    <property type="entry name" value="Big_5"/>
    <property type="match status" value="1"/>
</dbReference>
<feature type="domain" description="Fibronectin type-III" evidence="5">
    <location>
        <begin position="39"/>
        <end position="132"/>
    </location>
</feature>
<evidence type="ECO:0000313" key="7">
    <source>
        <dbReference type="Proteomes" id="UP001233314"/>
    </source>
</evidence>
<gene>
    <name evidence="6" type="ORF">Q5722_12975</name>
</gene>
<feature type="chain" id="PRO_5046549192" evidence="4">
    <location>
        <begin position="36"/>
        <end position="1183"/>
    </location>
</feature>
<evidence type="ECO:0000256" key="4">
    <source>
        <dbReference type="SAM" id="SignalP"/>
    </source>
</evidence>
<dbReference type="InterPro" id="IPR013783">
    <property type="entry name" value="Ig-like_fold"/>
</dbReference>
<evidence type="ECO:0000313" key="6">
    <source>
        <dbReference type="EMBL" id="MDO7869277.1"/>
    </source>
</evidence>
<reference evidence="6 7" key="1">
    <citation type="submission" date="2023-07" db="EMBL/GenBank/DDBJ databases">
        <title>Nocardioides sp. nov WY-20 isolated from soil.</title>
        <authorList>
            <person name="Liu B."/>
            <person name="Wan Y."/>
        </authorList>
    </citation>
    <scope>NUCLEOTIDE SEQUENCE [LARGE SCALE GENOMIC DNA]</scope>
    <source>
        <strain evidence="6 7">WY-20</strain>
    </source>
</reference>
<organism evidence="6 7">
    <name type="scientific">Nocardioides jiangxiensis</name>
    <dbReference type="NCBI Taxonomy" id="3064524"/>
    <lineage>
        <taxon>Bacteria</taxon>
        <taxon>Bacillati</taxon>
        <taxon>Actinomycetota</taxon>
        <taxon>Actinomycetes</taxon>
        <taxon>Propionibacteriales</taxon>
        <taxon>Nocardioidaceae</taxon>
        <taxon>Nocardioides</taxon>
    </lineage>
</organism>
<dbReference type="SUPFAM" id="SSF49265">
    <property type="entry name" value="Fibronectin type III"/>
    <property type="match status" value="1"/>
</dbReference>
<dbReference type="InterPro" id="IPR014755">
    <property type="entry name" value="Cu-Rt/internalin_Ig-like"/>
</dbReference>
<dbReference type="EMBL" id="JAUQTA010000002">
    <property type="protein sequence ID" value="MDO7869277.1"/>
    <property type="molecule type" value="Genomic_DNA"/>
</dbReference>
<keyword evidence="7" id="KW-1185">Reference proteome</keyword>
<comment type="caution">
    <text evidence="6">The sequence shown here is derived from an EMBL/GenBank/DDBJ whole genome shotgun (WGS) entry which is preliminary data.</text>
</comment>
<evidence type="ECO:0000256" key="2">
    <source>
        <dbReference type="ARBA" id="ARBA00023295"/>
    </source>
</evidence>
<keyword evidence="3" id="KW-0624">Polysaccharide degradation</keyword>
<accession>A0ABT9B347</accession>
<evidence type="ECO:0000259" key="5">
    <source>
        <dbReference type="PROSITE" id="PS50853"/>
    </source>
</evidence>
<dbReference type="InterPro" id="IPR032812">
    <property type="entry name" value="SbsA_Ig"/>
</dbReference>
<evidence type="ECO:0000256" key="1">
    <source>
        <dbReference type="ARBA" id="ARBA00022729"/>
    </source>
</evidence>
<feature type="signal peptide" evidence="4">
    <location>
        <begin position="1"/>
        <end position="35"/>
    </location>
</feature>
<keyword evidence="2" id="KW-0326">Glycosidase</keyword>
<keyword evidence="3" id="KW-0119">Carbohydrate metabolism</keyword>
<name>A0ABT9B347_9ACTN</name>
<dbReference type="RefSeq" id="WP_305028675.1">
    <property type="nucleotide sequence ID" value="NZ_JAUQTA010000002.1"/>
</dbReference>
<sequence length="1183" mass="124970">MSIARRVRRGSGAAAVLLAVLTAPLTVLPAAPASAAVAAPTGLSPTGGPASNTPTLAWSRASGAATYDIQVDDDSAFGSPVINTRTTNTRFVADKVLPQRTHWWRVRSVTSSGTASSWSTAEIDVEAVTVPTPVAPLGDVLEPPADVPLLTWQPVAGASGYTVQVDETDDFISPLTTADTHLTSYVAGPLPKGSYFWRVKATRASGVTSAWSAPAAFGVDELPAVTITSPADDPDFPVTDVVLQWEPLAGAAYYELQVSTDTDFNTLVDPARSTATVTRVYGTRYSPATTYDNNQYYWRVRAVDTAGQPAPWSQIQAQFDRVWNDRPSPVHPLTSTDPDRIRHISGDPYFQWTPVPHASSYELQVGTDADFSPGTTTNCQVAGTTYVPGEFGIDHVTGTSTIRTNEGCWLVPGTVYHWRVRPLDRLGTSTAIEGLYSEPQTFVYDDPVLTDAGMSPADGETVDIPTLRWTPVAGAVKYSLSIYNAAGKSVKTGITTASTSYTPVDVTALSPAAGPFTWRISAITANDRVGSVTHQGTFQVSASPAAVDGVALTPLTGNDTRTPTTRAPALSWVPMPGAKTYQLFARPHGADAFFTPTSDESLGKALPYPAVTDTGSRFLTPGSYDWFVRAYDAAGATLGSGPIATFAIANLPAATGQRLALDGASLDGGEPCTHRIGDADDICDAVPATPVFDWDPVEGASFYIVYVSEDASFSNLVEPVRSVGATISTRYTPTMSSLRAALPDSQAGGAYYWFVRPCKSRTVCGDNPVSQAGAATNKFRKASPAIALTSPAAGASVATPELRLSWHDYLDTNLAATWPTTGEHPHQSATAYRVQVDDDSTFTSPLDSVVVDQPTYTAADRTYPDGVLFWRVQAIDAEGNGLTWSAPRSVTKLAAAPSLLPSAGATPVFRWTPQPWTGSYDIEVYKDADTAASTVNRVLAASTKQPAWVPSSPLPAAAADYVWRVRRRDATTGRYPGAWSTWGRFHAGGAAPALLAPADGAAQPANGPLFSWSPAPGAAAYRVEVTTPSGTSLSGTPKTTPATAWATVSRVPDGTSRWRVVALDAGTPAAVLGTSAWRTFTVDSTAPTVTSLTPKSPVSTSSFTARFSEPVRGVTTSTFKVRRSGTSTYLRAAVSLSSDGRQAVLNPTDNLRRGATYVVTLTSSITDRAGNRLATTSWSLRVG</sequence>
<proteinExistence type="predicted"/>
<evidence type="ECO:0000256" key="3">
    <source>
        <dbReference type="ARBA" id="ARBA00023326"/>
    </source>
</evidence>
<dbReference type="InterPro" id="IPR036116">
    <property type="entry name" value="FN3_sf"/>
</dbReference>
<keyword evidence="1 4" id="KW-0732">Signal</keyword>
<dbReference type="PROSITE" id="PS50853">
    <property type="entry name" value="FN3"/>
    <property type="match status" value="1"/>
</dbReference>
<dbReference type="Proteomes" id="UP001233314">
    <property type="component" value="Unassembled WGS sequence"/>
</dbReference>
<dbReference type="InterPro" id="IPR003961">
    <property type="entry name" value="FN3_dom"/>
</dbReference>
<dbReference type="Gene3D" id="2.60.40.10">
    <property type="entry name" value="Immunoglobulins"/>
    <property type="match status" value="10"/>
</dbReference>